<evidence type="ECO:0000313" key="2">
    <source>
        <dbReference type="Proteomes" id="UP001404845"/>
    </source>
</evidence>
<dbReference type="EMBL" id="JAQYXL010000001">
    <property type="protein sequence ID" value="MEN3231082.1"/>
    <property type="molecule type" value="Genomic_DNA"/>
</dbReference>
<name>A0ABU9ZI35_9HYPH</name>
<evidence type="ECO:0000313" key="1">
    <source>
        <dbReference type="EMBL" id="MEN3231082.1"/>
    </source>
</evidence>
<dbReference type="SUPFAM" id="SSF53300">
    <property type="entry name" value="vWA-like"/>
    <property type="match status" value="1"/>
</dbReference>
<dbReference type="Proteomes" id="UP001404845">
    <property type="component" value="Unassembled WGS sequence"/>
</dbReference>
<organism evidence="1 2">
    <name type="scientific">Methylorubrum rhodesianum</name>
    <dbReference type="NCBI Taxonomy" id="29427"/>
    <lineage>
        <taxon>Bacteria</taxon>
        <taxon>Pseudomonadati</taxon>
        <taxon>Pseudomonadota</taxon>
        <taxon>Alphaproteobacteria</taxon>
        <taxon>Hyphomicrobiales</taxon>
        <taxon>Methylobacteriaceae</taxon>
        <taxon>Methylorubrum</taxon>
    </lineage>
</organism>
<dbReference type="RefSeq" id="WP_200671543.1">
    <property type="nucleotide sequence ID" value="NZ_JACWCW010000073.1"/>
</dbReference>
<dbReference type="InterPro" id="IPR036465">
    <property type="entry name" value="vWFA_dom_sf"/>
</dbReference>
<dbReference type="Gene3D" id="3.40.50.410">
    <property type="entry name" value="von Willebrand factor, type A domain"/>
    <property type="match status" value="1"/>
</dbReference>
<comment type="caution">
    <text evidence="1">The sequence shown here is derived from an EMBL/GenBank/DDBJ whole genome shotgun (WGS) entry which is preliminary data.</text>
</comment>
<accession>A0ABU9ZI35</accession>
<reference evidence="1 2" key="1">
    <citation type="journal article" date="2023" name="PLoS ONE">
        <title>Complete genome assembly of Hawai'i environmental nontuberculous mycobacteria reveals unexpected co-isolation with methylobacteria.</title>
        <authorList>
            <person name="Hendrix J."/>
            <person name="Epperson L.E."/>
            <person name="Tong E.I."/>
            <person name="Chan Y.L."/>
            <person name="Hasan N.A."/>
            <person name="Dawrs S.N."/>
            <person name="Norton G.J."/>
            <person name="Virdi R."/>
            <person name="Crooks J.L."/>
            <person name="Chan E.D."/>
            <person name="Honda J.R."/>
            <person name="Strong M."/>
        </authorList>
    </citation>
    <scope>NUCLEOTIDE SEQUENCE [LARGE SCALE GENOMIC DNA]</scope>
    <source>
        <strain evidence="1 2">NJH_HI01</strain>
    </source>
</reference>
<sequence>MSLLPLDRRSPPARALRRVAGFGLTAAAALLTAVLTGAATGGARAEPAGAASVALVVSVDVSQSVDDSRFVLQMEGIAEALEDPGVIAAMTGNPGGTLFAMVTWADRAGLAVGWRRIASRADALAVAAQVRATPRQSGEFTCLGQMFRTVAGTILPAMPVPAERIVVDVSGDGIDNCTDPEDLEAERTALLATGATINGLPILVPGENDVVGAGAYRAPGYGLRATPLPQERTDLVQWYRAHVVAGPGSFLLKAAGYGDFSRALRRKFIIEVSRLAPGRHED</sequence>
<dbReference type="Pfam" id="PF06707">
    <property type="entry name" value="DUF1194"/>
    <property type="match status" value="1"/>
</dbReference>
<protein>
    <submittedName>
        <fullName evidence="1">DUF1194 domain-containing protein</fullName>
    </submittedName>
</protein>
<keyword evidence="2" id="KW-1185">Reference proteome</keyword>
<dbReference type="InterPro" id="IPR010607">
    <property type="entry name" value="DUF1194"/>
</dbReference>
<gene>
    <name evidence="1" type="ORF">PUR21_26200</name>
</gene>
<proteinExistence type="predicted"/>